<reference evidence="1 2" key="2">
    <citation type="journal article" date="2016" name="Environ. Microbiol. Rep.">
        <title>Metagenomic evidence for the presence of phototrophic Gemmatimonadetes bacteria in diverse environments.</title>
        <authorList>
            <person name="Zeng Y."/>
            <person name="Baumbach J."/>
            <person name="Barbosa E.G."/>
            <person name="Azevedo V."/>
            <person name="Zhang C."/>
            <person name="Koblizek M."/>
        </authorList>
    </citation>
    <scope>NUCLEOTIDE SEQUENCE [LARGE SCALE GENOMIC DNA]</scope>
    <source>
        <strain evidence="1 2">AP64</strain>
    </source>
</reference>
<dbReference type="Proteomes" id="UP000076404">
    <property type="component" value="Chromosome"/>
</dbReference>
<keyword evidence="2" id="KW-1185">Reference proteome</keyword>
<dbReference type="EMBL" id="CP011454">
    <property type="protein sequence ID" value="AMW05943.1"/>
    <property type="molecule type" value="Genomic_DNA"/>
</dbReference>
<organism evidence="1 2">
    <name type="scientific">Gemmatimonas phototrophica</name>
    <dbReference type="NCBI Taxonomy" id="1379270"/>
    <lineage>
        <taxon>Bacteria</taxon>
        <taxon>Pseudomonadati</taxon>
        <taxon>Gemmatimonadota</taxon>
        <taxon>Gemmatimonadia</taxon>
        <taxon>Gemmatimonadales</taxon>
        <taxon>Gemmatimonadaceae</taxon>
        <taxon>Gemmatimonas</taxon>
    </lineage>
</organism>
<accession>A0A143BMV6</accession>
<dbReference type="eggNOG" id="ENOG5030QD2">
    <property type="taxonomic scope" value="Bacteria"/>
</dbReference>
<reference evidence="1 2" key="1">
    <citation type="journal article" date="2014" name="Proc. Natl. Acad. Sci. U.S.A.">
        <title>Functional type 2 photosynthetic reaction centers found in the rare bacterial phylum Gemmatimonadetes.</title>
        <authorList>
            <person name="Zeng Y."/>
            <person name="Feng F."/>
            <person name="Medova H."/>
            <person name="Dean J."/>
            <person name="Koblizek M."/>
        </authorList>
    </citation>
    <scope>NUCLEOTIDE SEQUENCE [LARGE SCALE GENOMIC DNA]</scope>
    <source>
        <strain evidence="1 2">AP64</strain>
    </source>
</reference>
<gene>
    <name evidence="1" type="ORF">GEMMAAP_16380</name>
</gene>
<evidence type="ECO:0000313" key="2">
    <source>
        <dbReference type="Proteomes" id="UP000076404"/>
    </source>
</evidence>
<sequence>MSAIVEADTIDDWRTRKKVVGCKITAAGGTTRGLQAEAVGFYERIRAVGWVRTPDPRDAPNEGSLRFRQGAADCLFNVYGNAMLMTEAEDQASTARALAAGEQRYHVYVMCLPAMPAAPRDSTASSPSARP</sequence>
<dbReference type="AlphaFoldDB" id="A0A143BMV6"/>
<dbReference type="KEGG" id="gph:GEMMAAP_16380"/>
<proteinExistence type="predicted"/>
<protein>
    <submittedName>
        <fullName evidence="1">Uncharacterized protein</fullName>
    </submittedName>
</protein>
<evidence type="ECO:0000313" key="1">
    <source>
        <dbReference type="EMBL" id="AMW05943.1"/>
    </source>
</evidence>
<name>A0A143BMV6_9BACT</name>